<keyword evidence="3" id="KW-1185">Reference proteome</keyword>
<dbReference type="Proteomes" id="UP001342826">
    <property type="component" value="Unassembled WGS sequence"/>
</dbReference>
<sequence length="157" mass="18081">MSKTIYVCFALVLLLIITGCSNSDQAKEVNNEIEEEKQEVVEFESVEDAELYLWESAKKDRLFSEVEKILADGSFVSKSDYQKLVAWYKDLESTNEIVQNANENMKDWKVEDSMSIHKDGGIIARTKKQVSDELRGYGVEFVSEDDTYKLKKLTFLQ</sequence>
<name>A0ABU6P2X9_9BACI</name>
<feature type="signal peptide" evidence="1">
    <location>
        <begin position="1"/>
        <end position="26"/>
    </location>
</feature>
<keyword evidence="1" id="KW-0732">Signal</keyword>
<dbReference type="RefSeq" id="WP_328015840.1">
    <property type="nucleotide sequence ID" value="NZ_JARTFS010000018.1"/>
</dbReference>
<reference evidence="2 3" key="1">
    <citation type="submission" date="2023-03" db="EMBL/GenBank/DDBJ databases">
        <title>Bacillus Genome Sequencing.</title>
        <authorList>
            <person name="Dunlap C."/>
        </authorList>
    </citation>
    <scope>NUCLEOTIDE SEQUENCE [LARGE SCALE GENOMIC DNA]</scope>
    <source>
        <strain evidence="2 3">NRS-1717</strain>
    </source>
</reference>
<evidence type="ECO:0000256" key="1">
    <source>
        <dbReference type="SAM" id="SignalP"/>
    </source>
</evidence>
<dbReference type="EMBL" id="JARTFS010000018">
    <property type="protein sequence ID" value="MED4403722.1"/>
    <property type="molecule type" value="Genomic_DNA"/>
</dbReference>
<evidence type="ECO:0000313" key="3">
    <source>
        <dbReference type="Proteomes" id="UP001342826"/>
    </source>
</evidence>
<evidence type="ECO:0000313" key="2">
    <source>
        <dbReference type="EMBL" id="MED4403722.1"/>
    </source>
</evidence>
<feature type="chain" id="PRO_5047534873" evidence="1">
    <location>
        <begin position="27"/>
        <end position="157"/>
    </location>
</feature>
<dbReference type="PROSITE" id="PS51257">
    <property type="entry name" value="PROKAR_LIPOPROTEIN"/>
    <property type="match status" value="1"/>
</dbReference>
<protein>
    <submittedName>
        <fullName evidence="2">Uncharacterized protein</fullName>
    </submittedName>
</protein>
<gene>
    <name evidence="2" type="ORF">P9271_20640</name>
</gene>
<comment type="caution">
    <text evidence="2">The sequence shown here is derived from an EMBL/GenBank/DDBJ whole genome shotgun (WGS) entry which is preliminary data.</text>
</comment>
<accession>A0ABU6P2X9</accession>
<organism evidence="2 3">
    <name type="scientific">Metabacillus fastidiosus</name>
    <dbReference type="NCBI Taxonomy" id="1458"/>
    <lineage>
        <taxon>Bacteria</taxon>
        <taxon>Bacillati</taxon>
        <taxon>Bacillota</taxon>
        <taxon>Bacilli</taxon>
        <taxon>Bacillales</taxon>
        <taxon>Bacillaceae</taxon>
        <taxon>Metabacillus</taxon>
    </lineage>
</organism>
<proteinExistence type="predicted"/>